<accession>A0ABD3D6J0</accession>
<protein>
    <submittedName>
        <fullName evidence="2">Uncharacterized protein</fullName>
    </submittedName>
</protein>
<dbReference type="AlphaFoldDB" id="A0ABD3D6J0"/>
<gene>
    <name evidence="2" type="ORF">CASFOL_020894</name>
</gene>
<comment type="caution">
    <text evidence="2">The sequence shown here is derived from an EMBL/GenBank/DDBJ whole genome shotgun (WGS) entry which is preliminary data.</text>
</comment>
<keyword evidence="3" id="KW-1185">Reference proteome</keyword>
<feature type="signal peptide" evidence="1">
    <location>
        <begin position="1"/>
        <end position="17"/>
    </location>
</feature>
<sequence>MLHLCLFLLVLYSATSASENTAITPTTSIKSTTSLLSNLKGEKYGVSVINGAKVDAKIECWVETKEGTKWTKTIKAGEKLVWGLHAPGQICFINLLTFPNVGDGPIFYSIEGEKCSHVCEWRVLDDSPLQIRTSGGWEDYDCYDSEYMPKKSRCPST</sequence>
<feature type="chain" id="PRO_5044855650" evidence="1">
    <location>
        <begin position="18"/>
        <end position="157"/>
    </location>
</feature>
<evidence type="ECO:0000313" key="3">
    <source>
        <dbReference type="Proteomes" id="UP001632038"/>
    </source>
</evidence>
<proteinExistence type="predicted"/>
<keyword evidence="1" id="KW-0732">Signal</keyword>
<dbReference type="EMBL" id="JAVIJP010000027">
    <property type="protein sequence ID" value="KAL3636347.1"/>
    <property type="molecule type" value="Genomic_DNA"/>
</dbReference>
<evidence type="ECO:0000313" key="2">
    <source>
        <dbReference type="EMBL" id="KAL3636347.1"/>
    </source>
</evidence>
<dbReference type="Proteomes" id="UP001632038">
    <property type="component" value="Unassembled WGS sequence"/>
</dbReference>
<reference evidence="3" key="1">
    <citation type="journal article" date="2024" name="IScience">
        <title>Strigolactones Initiate the Formation of Haustorium-like Structures in Castilleja.</title>
        <authorList>
            <person name="Buerger M."/>
            <person name="Peterson D."/>
            <person name="Chory J."/>
        </authorList>
    </citation>
    <scope>NUCLEOTIDE SEQUENCE [LARGE SCALE GENOMIC DNA]</scope>
</reference>
<evidence type="ECO:0000256" key="1">
    <source>
        <dbReference type="SAM" id="SignalP"/>
    </source>
</evidence>
<name>A0ABD3D6J0_9LAMI</name>
<organism evidence="2 3">
    <name type="scientific">Castilleja foliolosa</name>
    <dbReference type="NCBI Taxonomy" id="1961234"/>
    <lineage>
        <taxon>Eukaryota</taxon>
        <taxon>Viridiplantae</taxon>
        <taxon>Streptophyta</taxon>
        <taxon>Embryophyta</taxon>
        <taxon>Tracheophyta</taxon>
        <taxon>Spermatophyta</taxon>
        <taxon>Magnoliopsida</taxon>
        <taxon>eudicotyledons</taxon>
        <taxon>Gunneridae</taxon>
        <taxon>Pentapetalae</taxon>
        <taxon>asterids</taxon>
        <taxon>lamiids</taxon>
        <taxon>Lamiales</taxon>
        <taxon>Orobanchaceae</taxon>
        <taxon>Pedicularideae</taxon>
        <taxon>Castillejinae</taxon>
        <taxon>Castilleja</taxon>
    </lineage>
</organism>